<accession>A0A919G3E2</accession>
<proteinExistence type="predicted"/>
<evidence type="ECO:0008006" key="3">
    <source>
        <dbReference type="Google" id="ProtNLM"/>
    </source>
</evidence>
<dbReference type="RefSeq" id="WP_189930867.1">
    <property type="nucleotide sequence ID" value="NZ_BNCD01000005.1"/>
</dbReference>
<gene>
    <name evidence="1" type="ORF">GCM10018793_23270</name>
</gene>
<reference evidence="1" key="1">
    <citation type="journal article" date="2014" name="Int. J. Syst. Evol. Microbiol.">
        <title>Complete genome sequence of Corynebacterium casei LMG S-19264T (=DSM 44701T), isolated from a smear-ripened cheese.</title>
        <authorList>
            <consortium name="US DOE Joint Genome Institute (JGI-PGF)"/>
            <person name="Walter F."/>
            <person name="Albersmeier A."/>
            <person name="Kalinowski J."/>
            <person name="Ruckert C."/>
        </authorList>
    </citation>
    <scope>NUCLEOTIDE SEQUENCE</scope>
    <source>
        <strain evidence="1">JCM 5069</strain>
    </source>
</reference>
<dbReference type="Pfam" id="PF14224">
    <property type="entry name" value="DUF4331"/>
    <property type="match status" value="2"/>
</dbReference>
<sequence length="345" mass="36891">MSHHLDSPVARQDPRLDITDLYVFRGERGTACVMNAAHSLAGEATASGFHPQGRYEFKMDTDGDAVEDITYRFSFGEPARDGTQPYELRRLTGAPAQDPFAPGSVMAEGRTGRTTGLDDGARVWAGTAGDTFWIDPDVLQAVGRAVKDGTRVDLHGWDPAGASNAFAGQSVHTMVLEISDTELLGLTGAHRHIGVWGLASLATDSGGWRQINRAGLPMIHPLFTQYDEELGDQLNGGRPADDPHVFGKIAADMIAGTVRAHGTAEDPDAYGHVAAARLFPNLLPYTVGTPASFGFAQWNGRALTDNAPDTMFSFATNTPVTTGLTREAVTARPTGTFPYVPAERP</sequence>
<dbReference type="Proteomes" id="UP000603708">
    <property type="component" value="Unassembled WGS sequence"/>
</dbReference>
<dbReference type="EMBL" id="BNCD01000005">
    <property type="protein sequence ID" value="GHH76771.1"/>
    <property type="molecule type" value="Genomic_DNA"/>
</dbReference>
<comment type="caution">
    <text evidence="1">The sequence shown here is derived from an EMBL/GenBank/DDBJ whole genome shotgun (WGS) entry which is preliminary data.</text>
</comment>
<evidence type="ECO:0000313" key="2">
    <source>
        <dbReference type="Proteomes" id="UP000603708"/>
    </source>
</evidence>
<dbReference type="InterPro" id="IPR025566">
    <property type="entry name" value="DUF4331"/>
</dbReference>
<organism evidence="1 2">
    <name type="scientific">Streptomyces sulfonofaciens</name>
    <dbReference type="NCBI Taxonomy" id="68272"/>
    <lineage>
        <taxon>Bacteria</taxon>
        <taxon>Bacillati</taxon>
        <taxon>Actinomycetota</taxon>
        <taxon>Actinomycetes</taxon>
        <taxon>Kitasatosporales</taxon>
        <taxon>Streptomycetaceae</taxon>
        <taxon>Streptomyces</taxon>
    </lineage>
</organism>
<reference evidence="1" key="2">
    <citation type="submission" date="2020-09" db="EMBL/GenBank/DDBJ databases">
        <authorList>
            <person name="Sun Q."/>
            <person name="Ohkuma M."/>
        </authorList>
    </citation>
    <scope>NUCLEOTIDE SEQUENCE</scope>
    <source>
        <strain evidence="1">JCM 5069</strain>
    </source>
</reference>
<protein>
    <recommendedName>
        <fullName evidence="3">DUF4331 domain-containing protein</fullName>
    </recommendedName>
</protein>
<keyword evidence="2" id="KW-1185">Reference proteome</keyword>
<evidence type="ECO:0000313" key="1">
    <source>
        <dbReference type="EMBL" id="GHH76771.1"/>
    </source>
</evidence>
<dbReference type="AlphaFoldDB" id="A0A919G3E2"/>
<name>A0A919G3E2_9ACTN</name>